<gene>
    <name evidence="2" type="ORF">OFUS_LOCUS2092</name>
</gene>
<feature type="coiled-coil region" evidence="1">
    <location>
        <begin position="221"/>
        <end position="255"/>
    </location>
</feature>
<dbReference type="Proteomes" id="UP000749559">
    <property type="component" value="Unassembled WGS sequence"/>
</dbReference>
<keyword evidence="3" id="KW-1185">Reference proteome</keyword>
<dbReference type="EMBL" id="CAIIXF020000001">
    <property type="protein sequence ID" value="CAH1774680.1"/>
    <property type="molecule type" value="Genomic_DNA"/>
</dbReference>
<reference evidence="2" key="1">
    <citation type="submission" date="2022-03" db="EMBL/GenBank/DDBJ databases">
        <authorList>
            <person name="Martin C."/>
        </authorList>
    </citation>
    <scope>NUCLEOTIDE SEQUENCE</scope>
</reference>
<sequence length="408" mass="46728">MLVRERAHVEHFVCQHLQTERNGWAEKLTAALNEIENQRKLVIEADSRLNSIKSTLTKPAILQIRRASHGFEGAGFESSLAYVEQAVIQLVGTLGQLMEERERCLQQLGLPHNAVKPGILDKVMLTVLNTTKKTIEADLVKFSDYFNRLEQRYMEQDNRLLQIASQVNGLQEKIEFVLSKKADWEFWVAPVAQNLIIPPSTEESNHDQPKHPLSKKTKAKLIRYESLIGALRTKIENLEDTLQKAMYNNTNYRLQLKSMDKPVATLNPSKSLRFLTNLSSSSQSLGPNETIALHESQVDKKGQPLYEGNERLPILLSSEFNPNNIKSPRRPHIKQNSQLQSLNMKSCLRCHKLYNEKDNHKKACRCHPKGKERMEKYDSQGKLVAVNWVWQCCQQLEPTRGCSFGLHL</sequence>
<dbReference type="OrthoDB" id="5422613at2759"/>
<evidence type="ECO:0000256" key="1">
    <source>
        <dbReference type="SAM" id="Coils"/>
    </source>
</evidence>
<organism evidence="2 3">
    <name type="scientific">Owenia fusiformis</name>
    <name type="common">Polychaete worm</name>
    <dbReference type="NCBI Taxonomy" id="6347"/>
    <lineage>
        <taxon>Eukaryota</taxon>
        <taxon>Metazoa</taxon>
        <taxon>Spiralia</taxon>
        <taxon>Lophotrochozoa</taxon>
        <taxon>Annelida</taxon>
        <taxon>Polychaeta</taxon>
        <taxon>Sedentaria</taxon>
        <taxon>Canalipalpata</taxon>
        <taxon>Sabellida</taxon>
        <taxon>Oweniida</taxon>
        <taxon>Oweniidae</taxon>
        <taxon>Owenia</taxon>
    </lineage>
</organism>
<evidence type="ECO:0000313" key="3">
    <source>
        <dbReference type="Proteomes" id="UP000749559"/>
    </source>
</evidence>
<proteinExistence type="predicted"/>
<evidence type="ECO:0000313" key="2">
    <source>
        <dbReference type="EMBL" id="CAH1774680.1"/>
    </source>
</evidence>
<name>A0A8S4N1V6_OWEFU</name>
<dbReference type="AlphaFoldDB" id="A0A8S4N1V6"/>
<keyword evidence="1" id="KW-0175">Coiled coil</keyword>
<protein>
    <submittedName>
        <fullName evidence="2">Uncharacterized protein</fullName>
    </submittedName>
</protein>
<comment type="caution">
    <text evidence="2">The sequence shown here is derived from an EMBL/GenBank/DDBJ whole genome shotgun (WGS) entry which is preliminary data.</text>
</comment>
<accession>A0A8S4N1V6</accession>